<feature type="transmembrane region" description="Helical" evidence="6">
    <location>
        <begin position="141"/>
        <end position="160"/>
    </location>
</feature>
<dbReference type="GO" id="GO:0022857">
    <property type="term" value="F:transmembrane transporter activity"/>
    <property type="evidence" value="ECO:0007669"/>
    <property type="project" value="InterPro"/>
</dbReference>
<feature type="transmembrane region" description="Helical" evidence="6">
    <location>
        <begin position="579"/>
        <end position="597"/>
    </location>
</feature>
<dbReference type="PANTHER" id="PTHR23502">
    <property type="entry name" value="MAJOR FACILITATOR SUPERFAMILY"/>
    <property type="match status" value="1"/>
</dbReference>
<dbReference type="EMBL" id="KZ819636">
    <property type="protein sequence ID" value="PWN90785.1"/>
    <property type="molecule type" value="Genomic_DNA"/>
</dbReference>
<reference evidence="8 9" key="1">
    <citation type="journal article" date="2018" name="Mol. Biol. Evol.">
        <title>Broad Genomic Sampling Reveals a Smut Pathogenic Ancestry of the Fungal Clade Ustilaginomycotina.</title>
        <authorList>
            <person name="Kijpornyongpan T."/>
            <person name="Mondo S.J."/>
            <person name="Barry K."/>
            <person name="Sandor L."/>
            <person name="Lee J."/>
            <person name="Lipzen A."/>
            <person name="Pangilinan J."/>
            <person name="LaButti K."/>
            <person name="Hainaut M."/>
            <person name="Henrissat B."/>
            <person name="Grigoriev I.V."/>
            <person name="Spatafora J.W."/>
            <person name="Aime M.C."/>
        </authorList>
    </citation>
    <scope>NUCLEOTIDE SEQUENCE [LARGE SCALE GENOMIC DNA]</scope>
    <source>
        <strain evidence="8 9">MCA 4198</strain>
    </source>
</reference>
<feature type="transmembrane region" description="Helical" evidence="6">
    <location>
        <begin position="73"/>
        <end position="97"/>
    </location>
</feature>
<keyword evidence="9" id="KW-1185">Reference proteome</keyword>
<dbReference type="OrthoDB" id="2585655at2759"/>
<feature type="compositionally biased region" description="Basic and acidic residues" evidence="5">
    <location>
        <begin position="1"/>
        <end position="13"/>
    </location>
</feature>
<organism evidence="8 9">
    <name type="scientific">Acaromyces ingoldii</name>
    <dbReference type="NCBI Taxonomy" id="215250"/>
    <lineage>
        <taxon>Eukaryota</taxon>
        <taxon>Fungi</taxon>
        <taxon>Dikarya</taxon>
        <taxon>Basidiomycota</taxon>
        <taxon>Ustilaginomycotina</taxon>
        <taxon>Exobasidiomycetes</taxon>
        <taxon>Exobasidiales</taxon>
        <taxon>Cryptobasidiaceae</taxon>
        <taxon>Acaromyces</taxon>
    </lineage>
</organism>
<dbReference type="InterPro" id="IPR036259">
    <property type="entry name" value="MFS_trans_sf"/>
</dbReference>
<keyword evidence="2 6" id="KW-0812">Transmembrane</keyword>
<comment type="subcellular location">
    <subcellularLocation>
        <location evidence="1">Membrane</location>
        <topology evidence="1">Multi-pass membrane protein</topology>
    </subcellularLocation>
</comment>
<feature type="domain" description="Major facilitator superfamily (MFS) profile" evidence="7">
    <location>
        <begin position="75"/>
        <end position="672"/>
    </location>
</feature>
<dbReference type="PANTHER" id="PTHR23502:SF5">
    <property type="entry name" value="QUINIDINE RESISTANCE PROTEIN 3"/>
    <property type="match status" value="1"/>
</dbReference>
<dbReference type="RefSeq" id="XP_025377983.1">
    <property type="nucleotide sequence ID" value="XM_025521823.1"/>
</dbReference>
<feature type="transmembrane region" description="Helical" evidence="6">
    <location>
        <begin position="645"/>
        <end position="666"/>
    </location>
</feature>
<dbReference type="PROSITE" id="PS50850">
    <property type="entry name" value="MFS"/>
    <property type="match status" value="1"/>
</dbReference>
<gene>
    <name evidence="8" type="ORF">FA10DRAFT_267222</name>
</gene>
<evidence type="ECO:0000259" key="7">
    <source>
        <dbReference type="PROSITE" id="PS50850"/>
    </source>
</evidence>
<feature type="region of interest" description="Disordered" evidence="5">
    <location>
        <begin position="340"/>
        <end position="359"/>
    </location>
</feature>
<evidence type="ECO:0000256" key="1">
    <source>
        <dbReference type="ARBA" id="ARBA00004141"/>
    </source>
</evidence>
<dbReference type="InParanoid" id="A0A316YST0"/>
<dbReference type="GeneID" id="37043739"/>
<name>A0A316YST0_9BASI</name>
<evidence type="ECO:0000256" key="2">
    <source>
        <dbReference type="ARBA" id="ARBA00022692"/>
    </source>
</evidence>
<feature type="region of interest" description="Disordered" evidence="5">
    <location>
        <begin position="1"/>
        <end position="52"/>
    </location>
</feature>
<keyword evidence="4 6" id="KW-0472">Membrane</keyword>
<dbReference type="Gene3D" id="1.20.1720.10">
    <property type="entry name" value="Multidrug resistance protein D"/>
    <property type="match status" value="1"/>
</dbReference>
<dbReference type="AlphaFoldDB" id="A0A316YST0"/>
<evidence type="ECO:0000256" key="6">
    <source>
        <dbReference type="SAM" id="Phobius"/>
    </source>
</evidence>
<feature type="compositionally biased region" description="Low complexity" evidence="5">
    <location>
        <begin position="16"/>
        <end position="31"/>
    </location>
</feature>
<evidence type="ECO:0000256" key="5">
    <source>
        <dbReference type="SAM" id="MobiDB-lite"/>
    </source>
</evidence>
<feature type="transmembrane region" description="Helical" evidence="6">
    <location>
        <begin position="201"/>
        <end position="218"/>
    </location>
</feature>
<dbReference type="SUPFAM" id="SSF103473">
    <property type="entry name" value="MFS general substrate transporter"/>
    <property type="match status" value="1"/>
</dbReference>
<feature type="transmembrane region" description="Helical" evidence="6">
    <location>
        <begin position="503"/>
        <end position="526"/>
    </location>
</feature>
<evidence type="ECO:0000313" key="9">
    <source>
        <dbReference type="Proteomes" id="UP000245768"/>
    </source>
</evidence>
<evidence type="ECO:0000313" key="8">
    <source>
        <dbReference type="EMBL" id="PWN90785.1"/>
    </source>
</evidence>
<feature type="transmembrane region" description="Helical" evidence="6">
    <location>
        <begin position="109"/>
        <end position="129"/>
    </location>
</feature>
<dbReference type="InterPro" id="IPR020846">
    <property type="entry name" value="MFS_dom"/>
</dbReference>
<proteinExistence type="predicted"/>
<dbReference type="Proteomes" id="UP000245768">
    <property type="component" value="Unassembled WGS sequence"/>
</dbReference>
<feature type="transmembrane region" description="Helical" evidence="6">
    <location>
        <begin position="166"/>
        <end position="189"/>
    </location>
</feature>
<protein>
    <submittedName>
        <fullName evidence="8">MFS general substrate transporter</fullName>
    </submittedName>
</protein>
<dbReference type="Pfam" id="PF07690">
    <property type="entry name" value="MFS_1"/>
    <property type="match status" value="1"/>
</dbReference>
<evidence type="ECO:0000256" key="3">
    <source>
        <dbReference type="ARBA" id="ARBA00022989"/>
    </source>
</evidence>
<evidence type="ECO:0000256" key="4">
    <source>
        <dbReference type="ARBA" id="ARBA00023136"/>
    </source>
</evidence>
<feature type="transmembrane region" description="Helical" evidence="6">
    <location>
        <begin position="230"/>
        <end position="249"/>
    </location>
</feature>
<keyword evidence="3 6" id="KW-1133">Transmembrane helix</keyword>
<sequence>MVVGNKLEDRAEDAVEVAPSAAAPDAGAAKAVQQDSVPADVEQEAARPQETKVDIEHQPVQDDPRLWSPGFKWALVGMLSAGALIPTMAANIFFPAIEDLKQDLHGTDSLVALSVSLYILAQGTVPLLWSPISEIVGRKPCFLIAMFLFTVSMAIIAAATKNMATLIVFRVIGAMGSSATLSIAAGALADLYEPSERGVKVGVYYCAPLIGPALAPIFGGALTEAGSWRLTFYFMTALGGASFLTYLFFRETFRVERSLAWQKARKAALERAAAEEKAGIGKETTGEQSRVKAKDARWKRWKESRFAKVLKKGVRLVCMPFEAVLAWCEGVTARFAGVNEQEQEQEGGSLEREQTSSSNAQTFIAGREQTPYIAPSYHGPALEALHTYTPGEEKSEAVASRATRGEGAAPVNKTKSAPVHSQRRPAQGLLTRKTTGRSVTGPKGEEIKFKPTLADVSPLGSAGAVLKQPHNVVALFYSALGFASQYSLSYTASRTFSAAPYNFSPILVGLVLLALGVGGVLGSILGGRLSDLSLARESARLGGRRAAPEHRILSVRWPMLLCPPAFVGYAWSAEYKVHVAAPVVCLIVLGFSFFWIYSATLSYIVDSNTGRSSGAVACNSASRGFLAFIASEVAGPIQDAVGDGALYTGWAVLLTFGQLGLLVVGYRGMDWRDEDWRWPKPRDICMWIATCCHREKGQTRPNGVGEIRQKRKAREEQQQQQSTHT</sequence>
<feature type="region of interest" description="Disordered" evidence="5">
    <location>
        <begin position="698"/>
        <end position="725"/>
    </location>
</feature>
<dbReference type="STRING" id="215250.A0A316YST0"/>
<accession>A0A316YST0</accession>
<dbReference type="InterPro" id="IPR011701">
    <property type="entry name" value="MFS"/>
</dbReference>
<dbReference type="GO" id="GO:0005886">
    <property type="term" value="C:plasma membrane"/>
    <property type="evidence" value="ECO:0007669"/>
    <property type="project" value="TreeGrafter"/>
</dbReference>
<feature type="region of interest" description="Disordered" evidence="5">
    <location>
        <begin position="391"/>
        <end position="446"/>
    </location>
</feature>
<dbReference type="Gene3D" id="1.20.1250.20">
    <property type="entry name" value="MFS general substrate transporter like domains"/>
    <property type="match status" value="1"/>
</dbReference>